<protein>
    <submittedName>
        <fullName evidence="1">Subtype I-E CRISPR-associated endonuclease Cas1</fullName>
    </submittedName>
</protein>
<keyword evidence="1" id="KW-0255">Endonuclease</keyword>
<keyword evidence="1" id="KW-0540">Nuclease</keyword>
<dbReference type="EMBL" id="JAOVKC010000511">
    <property type="protein sequence ID" value="MCV5625499.1"/>
    <property type="molecule type" value="Genomic_DNA"/>
</dbReference>
<dbReference type="InterPro" id="IPR042211">
    <property type="entry name" value="CRISPR-assoc_Cas1_N"/>
</dbReference>
<proteinExistence type="predicted"/>
<dbReference type="Gene3D" id="3.100.10.20">
    <property type="entry name" value="CRISPR-associated endonuclease Cas1, N-terminal domain"/>
    <property type="match status" value="1"/>
</dbReference>
<sequence>MTWLPLNPIPLKDRVSMIFLQYGQIDVIDGAFVLIDKT</sequence>
<gene>
    <name evidence="1" type="ORF">OFN31_28035</name>
</gene>
<comment type="caution">
    <text evidence="1">The sequence shown here is derived from an EMBL/GenBank/DDBJ whole genome shotgun (WGS) entry which is preliminary data.</text>
</comment>
<dbReference type="Proteomes" id="UP001208624">
    <property type="component" value="Unassembled WGS sequence"/>
</dbReference>
<evidence type="ECO:0000313" key="1">
    <source>
        <dbReference type="EMBL" id="MCV5625499.1"/>
    </source>
</evidence>
<dbReference type="AlphaFoldDB" id="A0AAP3A3A9"/>
<name>A0AAP3A3A9_ECOLX</name>
<keyword evidence="1" id="KW-0378">Hydrolase</keyword>
<organism evidence="1 2">
    <name type="scientific">Escherichia coli</name>
    <dbReference type="NCBI Taxonomy" id="562"/>
    <lineage>
        <taxon>Bacteria</taxon>
        <taxon>Pseudomonadati</taxon>
        <taxon>Pseudomonadota</taxon>
        <taxon>Gammaproteobacteria</taxon>
        <taxon>Enterobacterales</taxon>
        <taxon>Enterobacteriaceae</taxon>
        <taxon>Escherichia</taxon>
    </lineage>
</organism>
<evidence type="ECO:0000313" key="2">
    <source>
        <dbReference type="Proteomes" id="UP001208624"/>
    </source>
</evidence>
<dbReference type="GO" id="GO:0004519">
    <property type="term" value="F:endonuclease activity"/>
    <property type="evidence" value="ECO:0007669"/>
    <property type="project" value="UniProtKB-KW"/>
</dbReference>
<feature type="non-terminal residue" evidence="1">
    <location>
        <position position="38"/>
    </location>
</feature>
<accession>A0AAP3A3A9</accession>
<reference evidence="1" key="1">
    <citation type="submission" date="2023-06" db="EMBL/GenBank/DDBJ databases">
        <title>Deciphering the underlying mechanisms mediating the transmission of blaNDM gene from human to animals in China.</title>
        <authorList>
            <person name="Chen K."/>
            <person name="Chen S."/>
        </authorList>
    </citation>
    <scope>NUCLEOTIDE SEQUENCE</scope>
    <source>
        <strain evidence="1">1199</strain>
    </source>
</reference>